<dbReference type="Proteomes" id="UP000235777">
    <property type="component" value="Unassembled WGS sequence"/>
</dbReference>
<gene>
    <name evidence="2" type="ORF">C0Z20_10730</name>
</gene>
<comment type="caution">
    <text evidence="2">The sequence shown here is derived from an EMBL/GenBank/DDBJ whole genome shotgun (WGS) entry which is preliminary data.</text>
</comment>
<evidence type="ECO:0000313" key="2">
    <source>
        <dbReference type="EMBL" id="PMS36583.1"/>
    </source>
</evidence>
<accession>A0A2N7X496</accession>
<keyword evidence="3" id="KW-1185">Reference proteome</keyword>
<feature type="signal peptide" evidence="1">
    <location>
        <begin position="1"/>
        <end position="22"/>
    </location>
</feature>
<feature type="chain" id="PRO_5014737399" description="Lipoprotein" evidence="1">
    <location>
        <begin position="23"/>
        <end position="133"/>
    </location>
</feature>
<dbReference type="EMBL" id="PNYC01000006">
    <property type="protein sequence ID" value="PMS36583.1"/>
    <property type="molecule type" value="Genomic_DNA"/>
</dbReference>
<sequence>MKLPLAATLAVAIAATSTAAIAQTSGASDTSEQQCAIGYVTGIGGSAESVREYLATPDNSKYRYLADNPIQCRISDEGRASACTGLTNLRNERVSVYDDSGGATMAVVARVELDQGTYPVIIVVRKQDVRCEH</sequence>
<evidence type="ECO:0008006" key="4">
    <source>
        <dbReference type="Google" id="ProtNLM"/>
    </source>
</evidence>
<protein>
    <recommendedName>
        <fullName evidence="4">Lipoprotein</fullName>
    </recommendedName>
</protein>
<proteinExistence type="predicted"/>
<dbReference type="AlphaFoldDB" id="A0A2N7X496"/>
<organism evidence="2 3">
    <name type="scientific">Trinickia symbiotica</name>
    <dbReference type="NCBI Taxonomy" id="863227"/>
    <lineage>
        <taxon>Bacteria</taxon>
        <taxon>Pseudomonadati</taxon>
        <taxon>Pseudomonadota</taxon>
        <taxon>Betaproteobacteria</taxon>
        <taxon>Burkholderiales</taxon>
        <taxon>Burkholderiaceae</taxon>
        <taxon>Trinickia</taxon>
    </lineage>
</organism>
<evidence type="ECO:0000256" key="1">
    <source>
        <dbReference type="SAM" id="SignalP"/>
    </source>
</evidence>
<evidence type="ECO:0000313" key="3">
    <source>
        <dbReference type="Proteomes" id="UP000235777"/>
    </source>
</evidence>
<reference evidence="2 3" key="1">
    <citation type="submission" date="2018-01" db="EMBL/GenBank/DDBJ databases">
        <title>Whole genome analyses suggest that Burkholderia sensu lato contains two further novel genera in the rhizoxinica-symbiotica group Mycetohabitans gen. nov., and Trinickia gen. nov.: implications for the evolution of diazotrophy and nodulation in the Burkholderiaceae.</title>
        <authorList>
            <person name="Estrada-de los Santos P."/>
            <person name="Palmer M."/>
            <person name="Chavez-Ramirez B."/>
            <person name="Beukes C."/>
            <person name="Steenkamp E.T."/>
            <person name="Hirsch A.M."/>
            <person name="Manyaka P."/>
            <person name="Maluk M."/>
            <person name="Lafos M."/>
            <person name="Crook M."/>
            <person name="Gross E."/>
            <person name="Simon M.F."/>
            <person name="Bueno dos Reis Junior F."/>
            <person name="Poole P.S."/>
            <person name="Venter S.N."/>
            <person name="James E.K."/>
        </authorList>
    </citation>
    <scope>NUCLEOTIDE SEQUENCE [LARGE SCALE GENOMIC DNA]</scope>
    <source>
        <strain evidence="2 3">JPY 581</strain>
    </source>
</reference>
<dbReference type="RefSeq" id="WP_102606824.1">
    <property type="nucleotide sequence ID" value="NZ_PNYC01000006.1"/>
</dbReference>
<name>A0A2N7X496_9BURK</name>
<keyword evidence="1" id="KW-0732">Signal</keyword>